<dbReference type="SMART" id="SM00872">
    <property type="entry name" value="Alpha-mann_mid"/>
    <property type="match status" value="1"/>
</dbReference>
<comment type="caution">
    <text evidence="12">The sequence shown here is derived from an EMBL/GenBank/DDBJ whole genome shotgun (WGS) entry which is preliminary data.</text>
</comment>
<dbReference type="EC" id="3.2.1.-" evidence="10"/>
<feature type="signal peptide" evidence="10">
    <location>
        <begin position="1"/>
        <end position="23"/>
    </location>
</feature>
<dbReference type="InterPro" id="IPR028995">
    <property type="entry name" value="Glyco_hydro_57/38_cen_sf"/>
</dbReference>
<keyword evidence="7" id="KW-1015">Disulfide bond</keyword>
<reference evidence="12 13" key="1">
    <citation type="journal article" date="2023" name="Nucleic Acids Res.">
        <title>The hologenome of Daphnia magna reveals possible DNA methylation and microbiome-mediated evolution of the host genome.</title>
        <authorList>
            <person name="Chaturvedi A."/>
            <person name="Li X."/>
            <person name="Dhandapani V."/>
            <person name="Marshall H."/>
            <person name="Kissane S."/>
            <person name="Cuenca-Cambronero M."/>
            <person name="Asole G."/>
            <person name="Calvet F."/>
            <person name="Ruiz-Romero M."/>
            <person name="Marangio P."/>
            <person name="Guigo R."/>
            <person name="Rago D."/>
            <person name="Mirbahai L."/>
            <person name="Eastwood N."/>
            <person name="Colbourne J.K."/>
            <person name="Zhou J."/>
            <person name="Mallon E."/>
            <person name="Orsini L."/>
        </authorList>
    </citation>
    <scope>NUCLEOTIDE SEQUENCE [LARGE SCALE GENOMIC DNA]</scope>
    <source>
        <strain evidence="12">LRV0_1</strain>
    </source>
</reference>
<organism evidence="12 13">
    <name type="scientific">Daphnia magna</name>
    <dbReference type="NCBI Taxonomy" id="35525"/>
    <lineage>
        <taxon>Eukaryota</taxon>
        <taxon>Metazoa</taxon>
        <taxon>Ecdysozoa</taxon>
        <taxon>Arthropoda</taxon>
        <taxon>Crustacea</taxon>
        <taxon>Branchiopoda</taxon>
        <taxon>Diplostraca</taxon>
        <taxon>Cladocera</taxon>
        <taxon>Anomopoda</taxon>
        <taxon>Daphniidae</taxon>
        <taxon>Daphnia</taxon>
    </lineage>
</organism>
<feature type="chain" id="PRO_5044978731" description="Alpha-mannosidase" evidence="10">
    <location>
        <begin position="24"/>
        <end position="1018"/>
    </location>
</feature>
<evidence type="ECO:0000313" key="13">
    <source>
        <dbReference type="Proteomes" id="UP001234178"/>
    </source>
</evidence>
<evidence type="ECO:0000256" key="4">
    <source>
        <dbReference type="ARBA" id="ARBA00022723"/>
    </source>
</evidence>
<keyword evidence="8" id="KW-0325">Glycoprotein</keyword>
<dbReference type="Gene3D" id="3.20.110.10">
    <property type="entry name" value="Glycoside hydrolase 38, N terminal domain"/>
    <property type="match status" value="1"/>
</dbReference>
<feature type="domain" description="Glycoside hydrolase family 38 central" evidence="11">
    <location>
        <begin position="368"/>
        <end position="445"/>
    </location>
</feature>
<protein>
    <recommendedName>
        <fullName evidence="3 10">Alpha-mannosidase</fullName>
        <ecNumber evidence="10">3.2.1.-</ecNumber>
    </recommendedName>
</protein>
<keyword evidence="10" id="KW-0732">Signal</keyword>
<dbReference type="InterPro" id="IPR011330">
    <property type="entry name" value="Glyco_hydro/deAcase_b/a-brl"/>
</dbReference>
<dbReference type="Gene3D" id="2.60.40.1180">
    <property type="entry name" value="Golgi alpha-mannosidase II"/>
    <property type="match status" value="1"/>
</dbReference>
<evidence type="ECO:0000256" key="2">
    <source>
        <dbReference type="ARBA" id="ARBA00009792"/>
    </source>
</evidence>
<dbReference type="CDD" id="cd10810">
    <property type="entry name" value="GH38N_AMII_LAM_like"/>
    <property type="match status" value="1"/>
</dbReference>
<dbReference type="Pfam" id="PF09261">
    <property type="entry name" value="Alpha-mann_mid"/>
    <property type="match status" value="1"/>
</dbReference>
<keyword evidence="5 10" id="KW-0378">Hydrolase</keyword>
<comment type="cofactor">
    <cofactor evidence="10">
        <name>Zn(2+)</name>
        <dbReference type="ChEBI" id="CHEBI:29105"/>
    </cofactor>
    <text evidence="10">Binds 1 zinc ion per subunit.</text>
</comment>
<dbReference type="SUPFAM" id="SSF88688">
    <property type="entry name" value="Families 57/38 glycoside transferase middle domain"/>
    <property type="match status" value="1"/>
</dbReference>
<dbReference type="SUPFAM" id="SSF74650">
    <property type="entry name" value="Galactose mutarotase-like"/>
    <property type="match status" value="1"/>
</dbReference>
<dbReference type="Pfam" id="PF07748">
    <property type="entry name" value="Glyco_hydro_38C"/>
    <property type="match status" value="1"/>
</dbReference>
<dbReference type="InterPro" id="IPR027291">
    <property type="entry name" value="Glyco_hydro_38_N_sf"/>
</dbReference>
<comment type="catalytic activity">
    <reaction evidence="1">
        <text>Hydrolysis of terminal, non-reducing alpha-D-mannose residues in alpha-D-mannosides.</text>
        <dbReference type="EC" id="3.2.1.24"/>
    </reaction>
</comment>
<evidence type="ECO:0000313" key="12">
    <source>
        <dbReference type="EMBL" id="KAK4029694.1"/>
    </source>
</evidence>
<evidence type="ECO:0000259" key="11">
    <source>
        <dbReference type="SMART" id="SM00872"/>
    </source>
</evidence>
<dbReference type="Proteomes" id="UP001234178">
    <property type="component" value="Unassembled WGS sequence"/>
</dbReference>
<name>A0ABR0AX37_9CRUS</name>
<comment type="similarity">
    <text evidence="2 10">Belongs to the glycosyl hydrolase 38 family.</text>
</comment>
<evidence type="ECO:0000256" key="5">
    <source>
        <dbReference type="ARBA" id="ARBA00022801"/>
    </source>
</evidence>
<dbReference type="EMBL" id="JAOYFB010000039">
    <property type="protein sequence ID" value="KAK4029694.1"/>
    <property type="molecule type" value="Genomic_DNA"/>
</dbReference>
<keyword evidence="13" id="KW-1185">Reference proteome</keyword>
<dbReference type="PANTHER" id="PTHR11607">
    <property type="entry name" value="ALPHA-MANNOSIDASE"/>
    <property type="match status" value="1"/>
</dbReference>
<evidence type="ECO:0000256" key="8">
    <source>
        <dbReference type="ARBA" id="ARBA00023180"/>
    </source>
</evidence>
<keyword evidence="4 10" id="KW-0479">Metal-binding</keyword>
<dbReference type="InterPro" id="IPR011682">
    <property type="entry name" value="Glyco_hydro_38_C"/>
</dbReference>
<dbReference type="Pfam" id="PF17677">
    <property type="entry name" value="Glyco_hydro38C2"/>
    <property type="match status" value="1"/>
</dbReference>
<keyword evidence="6 10" id="KW-0862">Zinc</keyword>
<dbReference type="Gene3D" id="2.60.40.1360">
    <property type="match status" value="1"/>
</dbReference>
<dbReference type="InterPro" id="IPR013780">
    <property type="entry name" value="Glyco_hydro_b"/>
</dbReference>
<dbReference type="PANTHER" id="PTHR11607:SF3">
    <property type="entry name" value="LYSOSOMAL ALPHA-MANNOSIDASE"/>
    <property type="match status" value="1"/>
</dbReference>
<gene>
    <name evidence="12" type="ORF">OUZ56_022661</name>
</gene>
<dbReference type="Gene3D" id="2.70.98.30">
    <property type="entry name" value="Golgi alpha-mannosidase II, domain 4"/>
    <property type="match status" value="1"/>
</dbReference>
<evidence type="ECO:0000256" key="10">
    <source>
        <dbReference type="RuleBase" id="RU361199"/>
    </source>
</evidence>
<dbReference type="InterPro" id="IPR050843">
    <property type="entry name" value="Glycosyl_Hydrlase_38"/>
</dbReference>
<dbReference type="InterPro" id="IPR011013">
    <property type="entry name" value="Gal_mutarotase_sf_dom"/>
</dbReference>
<dbReference type="SUPFAM" id="SSF88713">
    <property type="entry name" value="Glycoside hydrolase/deacetylase"/>
    <property type="match status" value="1"/>
</dbReference>
<dbReference type="InterPro" id="IPR041147">
    <property type="entry name" value="GH38_C"/>
</dbReference>
<evidence type="ECO:0000256" key="6">
    <source>
        <dbReference type="ARBA" id="ARBA00022833"/>
    </source>
</evidence>
<dbReference type="Pfam" id="PF01074">
    <property type="entry name" value="Glyco_hydro_38N"/>
    <property type="match status" value="1"/>
</dbReference>
<dbReference type="InterPro" id="IPR000602">
    <property type="entry name" value="Glyco_hydro_38_N"/>
</dbReference>
<evidence type="ECO:0000256" key="3">
    <source>
        <dbReference type="ARBA" id="ARBA00012752"/>
    </source>
</evidence>
<accession>A0ABR0AX37</accession>
<evidence type="ECO:0000256" key="1">
    <source>
        <dbReference type="ARBA" id="ARBA00000365"/>
    </source>
</evidence>
<proteinExistence type="inferred from homology"/>
<dbReference type="InterPro" id="IPR037094">
    <property type="entry name" value="Glyco_hydro_38_cen_sf"/>
</dbReference>
<evidence type="ECO:0000256" key="7">
    <source>
        <dbReference type="ARBA" id="ARBA00023157"/>
    </source>
</evidence>
<sequence>MKLPYIGILLLLVFGCCWITSDAAPKSQRASSSCGYASCTPSKPGVINVHVVPHTHDDVGWLKTVDQYYYGSKTGYQRAGVQYIIDSVIKELVKDPARRFIYVEMAFFSQWWQEQTEEKKAVVKQLVEEGRLEFINGGWCMNDEAGTHYNDIIDQMTWGMRFLNDTFGECGRPRIGWQIDPFGHSREQASIFASMGFDGVFFGRIDWVDRSQRKANKEMEMIWHTSNSPGEQSSIFTGIFYEHYSAPNGFCFDVVCRDEPFIDNPKSADYNVVKKVNDLVAHIKAKALSYATSNIMLTMGDDFNYMSADMNFKNMDKMIRYTNELGNGVNLFYSTPSCYVKAINDEAGSRPWPTKTDDFFPYSNDPHAYWTGYFTSRPAYKGTVRKANTFLQSCKQLHSLAGADSSADGQHLIDSLRRSMGEAQHHDAVAGTEKEHVSQDYRLRLHDSVVDCQQDVSNSFSKMLPIGSQPLPQQEFCLHLNVSQCAITESSSRFTVTAYNPRSHEVTTYVRLPVTNGFYTVLDPDGSEMIIQLVPLVALQSIDAERPKSTATHELLFQAAKIPPLGHKTFYIIKTSTGRGQHSAIREKQQSTTVRRAKTGEKIAISNGKLLVNFDANGLIESIIVDGETVMMSQNLMWYAAMNEGNSNSIFDDRPSGAYIFRPNGTDATPIAMQATLIVQTGALVSEVHQKFSDWASQVVRVYKGQSDVEIEWTVGPIPVGDGIGKEIVSRVTTQIPSGGRFYTDSNGRQTLLRRRNFRPTWTLNVSEPVAGNYYPINSHIYVTDDEGNADTVVALVNDRSQGGTSLQDGQIELMVHRRLLYDDHFGVGEPLNEPGDGPGLVVRGTHYLLVNPSLAGIHPISLIRPLAQQMFMRPWLSFSSTSLSFTNWKNNFNMQKSGLRAPLPDNVHMLTLEPWRDGTHLLRLEHVYDIGEHSTLSEPVTLILDDLLADYTITSAVETTLGGNQWASEVSRLPWTTADDHQQPLKVSTKFQPVGKTSVTLLPMEIRTFIIQMTPND</sequence>
<dbReference type="Gene3D" id="1.20.1270.50">
    <property type="entry name" value="Glycoside hydrolase family 38, central domain"/>
    <property type="match status" value="2"/>
</dbReference>
<keyword evidence="9 10" id="KW-0326">Glycosidase</keyword>
<evidence type="ECO:0000256" key="9">
    <source>
        <dbReference type="ARBA" id="ARBA00023295"/>
    </source>
</evidence>
<dbReference type="PROSITE" id="PS51257">
    <property type="entry name" value="PROKAR_LIPOPROTEIN"/>
    <property type="match status" value="1"/>
</dbReference>
<dbReference type="InterPro" id="IPR015341">
    <property type="entry name" value="Glyco_hydro_38_cen"/>
</dbReference>